<dbReference type="EMBL" id="FJ599883">
    <property type="protein sequence ID" value="ACU44937.1"/>
    <property type="molecule type" value="mRNA"/>
</dbReference>
<protein>
    <submittedName>
        <fullName evidence="2">Arginine/serine-rich splicing factor4-like</fullName>
    </submittedName>
</protein>
<reference evidence="2" key="1">
    <citation type="submission" date="2008-12" db="EMBL/GenBank/DDBJ databases">
        <authorList>
            <person name="Zhang H."/>
            <person name="Lin S."/>
        </authorList>
    </citation>
    <scope>NUCLEOTIDE SEQUENCE</scope>
    <source>
        <strain evidence="2">CCMP1831</strain>
    </source>
</reference>
<sequence>STRSFDAIMKKRKATYEEDMEAIWEILAGARNPSGLLMVKVREMQEGTFRGFSTPEKDVADFAKRFGLDMQASAKLAEVLAKREDPKEDMKKLAKHLERSNKPSALMMLMLKDLRLGKPVPEPQHAPAMGSKVHMRELRDETKKVEMRKSRSRGNQRHRSRSRRGDRDRDRDRGGDRGDRDRRRGSRSRSRGRRR</sequence>
<evidence type="ECO:0000313" key="2">
    <source>
        <dbReference type="EMBL" id="ACU44937.1"/>
    </source>
</evidence>
<name>E8Z657_PFIPI</name>
<feature type="compositionally biased region" description="Basic and acidic residues" evidence="1">
    <location>
        <begin position="134"/>
        <end position="149"/>
    </location>
</feature>
<reference evidence="2" key="2">
    <citation type="book" date="2010" name="PROCEEDINGS OF 13TH INTERNATIONAL CONFERENCE ON HARMFUL ALGAE" publisher="International Society For The Study of Harmful Algae" city="Hong Kong, China">
        <title>Dinoflagellate meta-transcriptomics enabled by spliced leader.</title>
        <editorList>
            <person name="Unknown A."/>
        </editorList>
        <authorList>
            <person name="Lin S."/>
            <person name="Zhang H."/>
        </authorList>
    </citation>
    <scope>NUCLEOTIDE SEQUENCE</scope>
    <source>
        <strain evidence="2">CCMP1831</strain>
    </source>
</reference>
<dbReference type="AlphaFoldDB" id="E8Z657"/>
<feature type="compositionally biased region" description="Basic residues" evidence="1">
    <location>
        <begin position="150"/>
        <end position="162"/>
    </location>
</feature>
<proteinExistence type="evidence at transcript level"/>
<feature type="region of interest" description="Disordered" evidence="1">
    <location>
        <begin position="118"/>
        <end position="195"/>
    </location>
</feature>
<feature type="non-terminal residue" evidence="2">
    <location>
        <position position="1"/>
    </location>
</feature>
<feature type="compositionally biased region" description="Basic residues" evidence="1">
    <location>
        <begin position="183"/>
        <end position="195"/>
    </location>
</feature>
<feature type="compositionally biased region" description="Basic and acidic residues" evidence="1">
    <location>
        <begin position="163"/>
        <end position="182"/>
    </location>
</feature>
<accession>E8Z657</accession>
<evidence type="ECO:0000256" key="1">
    <source>
        <dbReference type="SAM" id="MobiDB-lite"/>
    </source>
</evidence>
<organism evidence="2">
    <name type="scientific">Pfiesteria piscicida</name>
    <name type="common">Phantom dinoflagellate</name>
    <dbReference type="NCBI Taxonomy" id="71001"/>
    <lineage>
        <taxon>Eukaryota</taxon>
        <taxon>Sar</taxon>
        <taxon>Alveolata</taxon>
        <taxon>Dinophyceae</taxon>
        <taxon>Peridiniales</taxon>
        <taxon>Pfiesteriaceae</taxon>
        <taxon>Pfiesteria</taxon>
    </lineage>
</organism>